<evidence type="ECO:0000313" key="5">
    <source>
        <dbReference type="Proteomes" id="UP000237839"/>
    </source>
</evidence>
<accession>A0A2S9H5G9</accession>
<dbReference type="PROSITE" id="PS01162">
    <property type="entry name" value="QOR_ZETA_CRYSTAL"/>
    <property type="match status" value="1"/>
</dbReference>
<keyword evidence="1" id="KW-0521">NADP</keyword>
<feature type="domain" description="Enoyl reductase (ER)" evidence="3">
    <location>
        <begin position="46"/>
        <end position="357"/>
    </location>
</feature>
<evidence type="ECO:0000313" key="4">
    <source>
        <dbReference type="EMBL" id="PRC95234.1"/>
    </source>
</evidence>
<evidence type="ECO:0000256" key="1">
    <source>
        <dbReference type="ARBA" id="ARBA00022857"/>
    </source>
</evidence>
<dbReference type="AlphaFoldDB" id="A0A2S9H5G9"/>
<dbReference type="CDD" id="cd05286">
    <property type="entry name" value="QOR2"/>
    <property type="match status" value="1"/>
</dbReference>
<dbReference type="PANTHER" id="PTHR48106:SF13">
    <property type="entry name" value="QUINONE OXIDOREDUCTASE-RELATED"/>
    <property type="match status" value="1"/>
</dbReference>
<dbReference type="SUPFAM" id="SSF51735">
    <property type="entry name" value="NAD(P)-binding Rossmann-fold domains"/>
    <property type="match status" value="1"/>
</dbReference>
<dbReference type="GO" id="GO:0003960">
    <property type="term" value="F:quinone reductase (NADPH) activity"/>
    <property type="evidence" value="ECO:0007669"/>
    <property type="project" value="InterPro"/>
</dbReference>
<dbReference type="InterPro" id="IPR047618">
    <property type="entry name" value="QOR-like"/>
</dbReference>
<dbReference type="GO" id="GO:0005829">
    <property type="term" value="C:cytosol"/>
    <property type="evidence" value="ECO:0007669"/>
    <property type="project" value="TreeGrafter"/>
</dbReference>
<dbReference type="InterPro" id="IPR020843">
    <property type="entry name" value="ER"/>
</dbReference>
<dbReference type="InterPro" id="IPR002364">
    <property type="entry name" value="Quin_OxRdtase/zeta-crystal_CS"/>
</dbReference>
<dbReference type="Pfam" id="PF08240">
    <property type="entry name" value="ADH_N"/>
    <property type="match status" value="1"/>
</dbReference>
<sequence length="362" mass="38781">MCVLHQTSIGFSRSRYYTGSTQQVRLDIFYRKEAEMNKAIRIAQTGGPEVMQLMDVAIGTPGAGEVCIQHKACGLNFIDVYHRTGLYKQLLPTGLGVEGAGIVEAVGPDVHHVKVGDRVAYAGGPPGAYAQRRIMPASVLVKLPDSISFDVAAAVMLQGLTVQYLFCRTYKIQSGQTILFHAAAGGVGLLACQWAKALGVTMIGTVGSAAKAALAKANGCAHVINYNEENFVERVEEITAGRGVSVVYDSIGKDTFFGSLDCLSPLGTMVSFGNASGPVPDFNLSELASRGSLFITRPSMMHYTAVRSDLEQMAAELFAMIETKKLIVHINQRYALADVGKAHRELEARKTTGCSILIPDAS</sequence>
<proteinExistence type="predicted"/>
<dbReference type="SMART" id="SM00829">
    <property type="entry name" value="PKS_ER"/>
    <property type="match status" value="1"/>
</dbReference>
<dbReference type="Pfam" id="PF00107">
    <property type="entry name" value="ADH_zinc_N"/>
    <property type="match status" value="1"/>
</dbReference>
<dbReference type="GO" id="GO:0008270">
    <property type="term" value="F:zinc ion binding"/>
    <property type="evidence" value="ECO:0007669"/>
    <property type="project" value="InterPro"/>
</dbReference>
<dbReference type="InterPro" id="IPR013154">
    <property type="entry name" value="ADH-like_N"/>
</dbReference>
<keyword evidence="5" id="KW-1185">Reference proteome</keyword>
<dbReference type="PANTHER" id="PTHR48106">
    <property type="entry name" value="QUINONE OXIDOREDUCTASE PIG3-RELATED"/>
    <property type="match status" value="1"/>
</dbReference>
<dbReference type="SUPFAM" id="SSF50129">
    <property type="entry name" value="GroES-like"/>
    <property type="match status" value="1"/>
</dbReference>
<dbReference type="Gene3D" id="3.40.50.720">
    <property type="entry name" value="NAD(P)-binding Rossmann-like Domain"/>
    <property type="match status" value="1"/>
</dbReference>
<dbReference type="EMBL" id="PUGF01000001">
    <property type="protein sequence ID" value="PRC95234.1"/>
    <property type="molecule type" value="Genomic_DNA"/>
</dbReference>
<evidence type="ECO:0000259" key="3">
    <source>
        <dbReference type="SMART" id="SM00829"/>
    </source>
</evidence>
<reference evidence="4 5" key="1">
    <citation type="submission" date="2018-02" db="EMBL/GenBank/DDBJ databases">
        <title>Solimicrobium silvestre gen. nov., sp. nov., isolated from alpine forest soil.</title>
        <authorList>
            <person name="Margesin R."/>
            <person name="Albuquerque L."/>
            <person name="Zhang D.-C."/>
            <person name="Froufe H.J.C."/>
            <person name="Severino R."/>
            <person name="Roxo I."/>
            <person name="Egas C."/>
            <person name="Da Costa M.S."/>
        </authorList>
    </citation>
    <scope>NUCLEOTIDE SEQUENCE [LARGE SCALE GENOMIC DNA]</scope>
    <source>
        <strain evidence="4 5">S20-91</strain>
    </source>
</reference>
<dbReference type="GO" id="GO:0070402">
    <property type="term" value="F:NADPH binding"/>
    <property type="evidence" value="ECO:0007669"/>
    <property type="project" value="TreeGrafter"/>
</dbReference>
<dbReference type="InterPro" id="IPR011032">
    <property type="entry name" value="GroES-like_sf"/>
</dbReference>
<keyword evidence="2" id="KW-0560">Oxidoreductase</keyword>
<comment type="caution">
    <text evidence="4">The sequence shown here is derived from an EMBL/GenBank/DDBJ whole genome shotgun (WGS) entry which is preliminary data.</text>
</comment>
<dbReference type="Gene3D" id="3.90.180.10">
    <property type="entry name" value="Medium-chain alcohol dehydrogenases, catalytic domain"/>
    <property type="match status" value="1"/>
</dbReference>
<dbReference type="InterPro" id="IPR013149">
    <property type="entry name" value="ADH-like_C"/>
</dbReference>
<protein>
    <submittedName>
        <fullName evidence="4">NADPH:quinone reductase and related Zn-dependent oxidoreductase</fullName>
    </submittedName>
</protein>
<dbReference type="InterPro" id="IPR036291">
    <property type="entry name" value="NAD(P)-bd_dom_sf"/>
</dbReference>
<gene>
    <name evidence="4" type="ORF">S2091_0429</name>
</gene>
<name>A0A2S9H5G9_9BURK</name>
<dbReference type="Proteomes" id="UP000237839">
    <property type="component" value="Unassembled WGS sequence"/>
</dbReference>
<dbReference type="GO" id="GO:0035925">
    <property type="term" value="F:mRNA 3'-UTR AU-rich region binding"/>
    <property type="evidence" value="ECO:0007669"/>
    <property type="project" value="TreeGrafter"/>
</dbReference>
<evidence type="ECO:0000256" key="2">
    <source>
        <dbReference type="ARBA" id="ARBA00023002"/>
    </source>
</evidence>
<dbReference type="FunFam" id="3.40.50.720:FF:000053">
    <property type="entry name" value="Quinone oxidoreductase 1"/>
    <property type="match status" value="1"/>
</dbReference>
<organism evidence="4 5">
    <name type="scientific">Solimicrobium silvestre</name>
    <dbReference type="NCBI Taxonomy" id="2099400"/>
    <lineage>
        <taxon>Bacteria</taxon>
        <taxon>Pseudomonadati</taxon>
        <taxon>Pseudomonadota</taxon>
        <taxon>Betaproteobacteria</taxon>
        <taxon>Burkholderiales</taxon>
        <taxon>Oxalobacteraceae</taxon>
        <taxon>Solimicrobium</taxon>
    </lineage>
</organism>
<dbReference type="NCBIfam" id="NF008024">
    <property type="entry name" value="PRK10754.1"/>
    <property type="match status" value="1"/>
</dbReference>